<feature type="region of interest" description="Disordered" evidence="2">
    <location>
        <begin position="155"/>
        <end position="209"/>
    </location>
</feature>
<sequence length="209" mass="22843">LLMAYAGYSVATLSTSLNSEFNSESQFNSYSSRAANTARKPAGHSLGGFAQSKSHKGYDFDYKVADGRGNTHYHRAEADDKGTVRGTYGYKDTQGLYRVVDYMADASGFHAKIKTNEPGTDGKSPANVEMTAVQPPSVFQGNYAEPVRIHQDKRISGQSQFEQGTETMNKGDGPPMKYDVTRTMSAVVNEGFRPSSHSVSIPDDDEEEE</sequence>
<dbReference type="PROSITE" id="PS51155">
    <property type="entry name" value="CHIT_BIND_RR_2"/>
    <property type="match status" value="1"/>
</dbReference>
<dbReference type="OrthoDB" id="6510765at2759"/>
<organism evidence="3 4">
    <name type="scientific">Araneus ventricosus</name>
    <name type="common">Orbweaver spider</name>
    <name type="synonym">Epeira ventricosa</name>
    <dbReference type="NCBI Taxonomy" id="182803"/>
    <lineage>
        <taxon>Eukaryota</taxon>
        <taxon>Metazoa</taxon>
        <taxon>Ecdysozoa</taxon>
        <taxon>Arthropoda</taxon>
        <taxon>Chelicerata</taxon>
        <taxon>Arachnida</taxon>
        <taxon>Araneae</taxon>
        <taxon>Araneomorphae</taxon>
        <taxon>Entelegynae</taxon>
        <taxon>Araneoidea</taxon>
        <taxon>Araneidae</taxon>
        <taxon>Araneus</taxon>
    </lineage>
</organism>
<keyword evidence="4" id="KW-1185">Reference proteome</keyword>
<dbReference type="AlphaFoldDB" id="A0A4Y2JMV2"/>
<dbReference type="PANTHER" id="PTHR10380:SF235">
    <property type="entry name" value="CUTICULAR PROTEIN 73D, ISOFORM B"/>
    <property type="match status" value="1"/>
</dbReference>
<feature type="compositionally biased region" description="Polar residues" evidence="2">
    <location>
        <begin position="156"/>
        <end position="168"/>
    </location>
</feature>
<reference evidence="3 4" key="1">
    <citation type="journal article" date="2019" name="Sci. Rep.">
        <title>Orb-weaving spider Araneus ventricosus genome elucidates the spidroin gene catalogue.</title>
        <authorList>
            <person name="Kono N."/>
            <person name="Nakamura H."/>
            <person name="Ohtoshi R."/>
            <person name="Moran D.A.P."/>
            <person name="Shinohara A."/>
            <person name="Yoshida Y."/>
            <person name="Fujiwara M."/>
            <person name="Mori M."/>
            <person name="Tomita M."/>
            <person name="Arakawa K."/>
        </authorList>
    </citation>
    <scope>NUCLEOTIDE SEQUENCE [LARGE SCALE GENOMIC DNA]</scope>
</reference>
<gene>
    <name evidence="3" type="ORF">AVEN_14916-2_1</name>
</gene>
<feature type="non-terminal residue" evidence="3">
    <location>
        <position position="1"/>
    </location>
</feature>
<dbReference type="GO" id="GO:0008010">
    <property type="term" value="F:structural constituent of chitin-based larval cuticle"/>
    <property type="evidence" value="ECO:0007669"/>
    <property type="project" value="TreeGrafter"/>
</dbReference>
<dbReference type="PRINTS" id="PR00947">
    <property type="entry name" value="CUTICLE"/>
</dbReference>
<name>A0A4Y2JMV2_ARAVE</name>
<comment type="caution">
    <text evidence="3">The sequence shown here is derived from an EMBL/GenBank/DDBJ whole genome shotgun (WGS) entry which is preliminary data.</text>
</comment>
<dbReference type="Proteomes" id="UP000499080">
    <property type="component" value="Unassembled WGS sequence"/>
</dbReference>
<dbReference type="GO" id="GO:0062129">
    <property type="term" value="C:chitin-based extracellular matrix"/>
    <property type="evidence" value="ECO:0007669"/>
    <property type="project" value="TreeGrafter"/>
</dbReference>
<evidence type="ECO:0000256" key="1">
    <source>
        <dbReference type="PROSITE-ProRule" id="PRU00497"/>
    </source>
</evidence>
<dbReference type="InterPro" id="IPR000618">
    <property type="entry name" value="Insect_cuticle"/>
</dbReference>
<evidence type="ECO:0000256" key="2">
    <source>
        <dbReference type="SAM" id="MobiDB-lite"/>
    </source>
</evidence>
<dbReference type="EMBL" id="BGPR01003727">
    <property type="protein sequence ID" value="GBM91711.1"/>
    <property type="molecule type" value="Genomic_DNA"/>
</dbReference>
<evidence type="ECO:0000313" key="3">
    <source>
        <dbReference type="EMBL" id="GBM91711.1"/>
    </source>
</evidence>
<keyword evidence="1" id="KW-0193">Cuticle</keyword>
<dbReference type="InterPro" id="IPR050468">
    <property type="entry name" value="Cuticle_Struct_Prot"/>
</dbReference>
<accession>A0A4Y2JMV2</accession>
<proteinExistence type="predicted"/>
<dbReference type="PANTHER" id="PTHR10380">
    <property type="entry name" value="CUTICLE PROTEIN"/>
    <property type="match status" value="1"/>
</dbReference>
<protein>
    <recommendedName>
        <fullName evidence="5">Cuticle protein 16.8</fullName>
    </recommendedName>
</protein>
<evidence type="ECO:0000313" key="4">
    <source>
        <dbReference type="Proteomes" id="UP000499080"/>
    </source>
</evidence>
<dbReference type="Pfam" id="PF00379">
    <property type="entry name" value="Chitin_bind_4"/>
    <property type="match status" value="1"/>
</dbReference>
<evidence type="ECO:0008006" key="5">
    <source>
        <dbReference type="Google" id="ProtNLM"/>
    </source>
</evidence>